<dbReference type="EMBL" id="JACOAF010000030">
    <property type="protein sequence ID" value="MBC3540642.1"/>
    <property type="molecule type" value="Genomic_DNA"/>
</dbReference>
<protein>
    <submittedName>
        <fullName evidence="2">Toprim domain-containing protein</fullName>
    </submittedName>
</protein>
<keyword evidence="3" id="KW-1185">Reference proteome</keyword>
<dbReference type="InterPro" id="IPR006171">
    <property type="entry name" value="TOPRIM_dom"/>
</dbReference>
<dbReference type="Proteomes" id="UP000659698">
    <property type="component" value="Unassembled WGS sequence"/>
</dbReference>
<gene>
    <name evidence="2" type="ORF">H7U12_13190</name>
</gene>
<proteinExistence type="predicted"/>
<reference evidence="2 3" key="1">
    <citation type="journal article" date="2019" name="Int. J. Syst. Evol. Microbiol.">
        <title>Rufibacter sediminis sp. nov., isolated from freshwater lake sediment.</title>
        <authorList>
            <person name="Qu J.H."/>
            <person name="Zhang L.J."/>
            <person name="Fu Y.H."/>
            <person name="Li H.F."/>
        </authorList>
    </citation>
    <scope>NUCLEOTIDE SEQUENCE [LARGE SCALE GENOMIC DNA]</scope>
    <source>
        <strain evidence="2 3">H-1</strain>
    </source>
</reference>
<dbReference type="RefSeq" id="WP_186638660.1">
    <property type="nucleotide sequence ID" value="NZ_JACOAF010000030.1"/>
</dbReference>
<evidence type="ECO:0000313" key="3">
    <source>
        <dbReference type="Proteomes" id="UP000659698"/>
    </source>
</evidence>
<organism evidence="2 3">
    <name type="scientific">Rufibacter sediminis</name>
    <dbReference type="NCBI Taxonomy" id="2762756"/>
    <lineage>
        <taxon>Bacteria</taxon>
        <taxon>Pseudomonadati</taxon>
        <taxon>Bacteroidota</taxon>
        <taxon>Cytophagia</taxon>
        <taxon>Cytophagales</taxon>
        <taxon>Hymenobacteraceae</taxon>
        <taxon>Rufibacter</taxon>
    </lineage>
</organism>
<feature type="domain" description="Toprim" evidence="1">
    <location>
        <begin position="211"/>
        <end position="309"/>
    </location>
</feature>
<accession>A0ABR6VTW0</accession>
<evidence type="ECO:0000259" key="1">
    <source>
        <dbReference type="Pfam" id="PF13362"/>
    </source>
</evidence>
<dbReference type="Pfam" id="PF13362">
    <property type="entry name" value="Toprim_3"/>
    <property type="match status" value="1"/>
</dbReference>
<comment type="caution">
    <text evidence="2">The sequence shown here is derived from an EMBL/GenBank/DDBJ whole genome shotgun (WGS) entry which is preliminary data.</text>
</comment>
<dbReference type="InterPro" id="IPR025048">
    <property type="entry name" value="DUF3987"/>
</dbReference>
<sequence length="747" mass="83393">MANLSLYTNRIQYESSRPTAESAEKTFLDLLRQFGAVNIKELVPGKVMRFPLAQSPKKNLIGWAWYNESQEIGFGAYGSFNPAYGPEKVTWCSKDSSTMTLEERQQFTAHLEASRLAHEEETRKRQEKAAAKASLIWKAAGYADNNPYLERKQVIPYKHVRQNGSTLIIPITRQNALTSLQLIKPDGSKKFLTGGRIKGCHFKIEGKEDTVYVAEGYATGASIAMATGATVYVAFNAGNLFEIASIARSDHPDARIVIGGDDDQFKPSNAGRTKGQQAADGLGIEIMFPRFSSLEGEPVDWNDLHCREGLEAVREQLRKKPRIYQQKTVTGFDENSLRPSGILGELVSYYHATSGNYQPGFAIQSAIAIASIVCARNFETNMANRASLFMMCLGKSATGKEHIKRTIERVLDACGLEHLVSGGGYTSSGAVFSEFLAKPRHITVVDEFSKELETAGKQSNGQMLEAKKVIMEAFGRTDGILRPKVYSTMTKEKAKETKIINPALTFMALSVPDDLFSSLDVSSIKDGFLNRFIINVSDAERSIRQHKPALDVPGSIIEWAKAIFNRTDKLKENPNVAPTLVTLDFTMEAMNAQEAYQKYCIEKMNAFERFGMAELFGRSNEIAMRLSLIAALSDDPNATVIELKHIDWAIAWVKHNMDNVANKLKMSISNSEFEGWKKEWLGRIRQLGEQGISEKEMHKTPPFSKYRERERKEIIHALVESELIVLGERRTGKAGRPVMAYMAVEND</sequence>
<evidence type="ECO:0000313" key="2">
    <source>
        <dbReference type="EMBL" id="MBC3540642.1"/>
    </source>
</evidence>
<name>A0ABR6VTW0_9BACT</name>
<dbReference type="Pfam" id="PF13148">
    <property type="entry name" value="DUF3987"/>
    <property type="match status" value="1"/>
</dbReference>